<dbReference type="PANTHER" id="PTHR35201">
    <property type="entry name" value="TERPENE SYNTHASE"/>
    <property type="match status" value="1"/>
</dbReference>
<evidence type="ECO:0000256" key="1">
    <source>
        <dbReference type="ARBA" id="ARBA00001946"/>
    </source>
</evidence>
<gene>
    <name evidence="8" type="ORF">CVT26_001495</name>
</gene>
<keyword evidence="4 6" id="KW-0460">Magnesium</keyword>
<protein>
    <recommendedName>
        <fullName evidence="6">Terpene synthase</fullName>
        <ecNumber evidence="6">4.2.3.-</ecNumber>
    </recommendedName>
</protein>
<evidence type="ECO:0000256" key="4">
    <source>
        <dbReference type="ARBA" id="ARBA00022842"/>
    </source>
</evidence>
<accession>A0A409WBA0</accession>
<dbReference type="Gene3D" id="1.10.600.10">
    <property type="entry name" value="Farnesyl Diphosphate Synthase"/>
    <property type="match status" value="1"/>
</dbReference>
<dbReference type="Proteomes" id="UP000284706">
    <property type="component" value="Unassembled WGS sequence"/>
</dbReference>
<dbReference type="GO" id="GO:0046872">
    <property type="term" value="F:metal ion binding"/>
    <property type="evidence" value="ECO:0007669"/>
    <property type="project" value="UniProtKB-KW"/>
</dbReference>
<comment type="similarity">
    <text evidence="2 6">Belongs to the terpene synthase family.</text>
</comment>
<dbReference type="GO" id="GO:0008299">
    <property type="term" value="P:isoprenoid biosynthetic process"/>
    <property type="evidence" value="ECO:0007669"/>
    <property type="project" value="UniProtKB-ARBA"/>
</dbReference>
<keyword evidence="3 6" id="KW-0479">Metal-binding</keyword>
<proteinExistence type="inferred from homology"/>
<keyword evidence="5 6" id="KW-0456">Lyase</keyword>
<dbReference type="InterPro" id="IPR008949">
    <property type="entry name" value="Isoprenoid_synthase_dom_sf"/>
</dbReference>
<dbReference type="SUPFAM" id="SSF48576">
    <property type="entry name" value="Terpenoid synthases"/>
    <property type="match status" value="1"/>
</dbReference>
<evidence type="ECO:0000313" key="9">
    <source>
        <dbReference type="Proteomes" id="UP000284706"/>
    </source>
</evidence>
<keyword evidence="9" id="KW-1185">Reference proteome</keyword>
<sequence length="426" mass="48831">MSTKQYRLPDLLRDWPWIRDLSHYYAEAKEESSQWVSSFHPFDERGQRRFDACDLNLLASLTYSRRSQDFVRAACDLMNFYFVYDEYTDVADPVVARELANVVITAMKNPEVEASSNSGHFLGDMTREFWKRAASLARPGSPCLKHFVDTSEAYLTAVTREAEDRANQTVHSIKDYLTLRRDTCGARPTLALIEFGLDLPEEVTSHPVVVSLREAAVDLIILVNDMHSYQREISCGLASHNIITPIMKDFNLDLQGALDWLGTYTDGVVSKFLSDLSNVPSFNNEDLEERVWTYVDGLGQWVRGNDDWSYEAKRYHGDDGLVVKETRMISIKPRWGNYLRLQEEVVAEEEVVEVVPKAPVETSHPSRDEQEGRLPVSEPCSEFSSPMLSLPDFVLRMEVRTWWSWVVDGVMVKSALMQLPPWKLQN</sequence>
<dbReference type="SFLD" id="SFLDG01020">
    <property type="entry name" value="Terpene_Cyclase_Like_2"/>
    <property type="match status" value="1"/>
</dbReference>
<dbReference type="InParanoid" id="A0A409WBA0"/>
<dbReference type="OrthoDB" id="6486656at2759"/>
<comment type="caution">
    <text evidence="8">The sequence shown here is derived from an EMBL/GenBank/DDBJ whole genome shotgun (WGS) entry which is preliminary data.</text>
</comment>
<feature type="region of interest" description="Disordered" evidence="7">
    <location>
        <begin position="358"/>
        <end position="381"/>
    </location>
</feature>
<dbReference type="InterPro" id="IPR034686">
    <property type="entry name" value="Terpene_cyclase-like_2"/>
</dbReference>
<evidence type="ECO:0000256" key="3">
    <source>
        <dbReference type="ARBA" id="ARBA00022723"/>
    </source>
</evidence>
<evidence type="ECO:0000256" key="6">
    <source>
        <dbReference type="RuleBase" id="RU366034"/>
    </source>
</evidence>
<dbReference type="PANTHER" id="PTHR35201:SF4">
    <property type="entry name" value="BETA-PINACENE SYNTHASE-RELATED"/>
    <property type="match status" value="1"/>
</dbReference>
<dbReference type="AlphaFoldDB" id="A0A409WBA0"/>
<evidence type="ECO:0000313" key="8">
    <source>
        <dbReference type="EMBL" id="PPQ75786.1"/>
    </source>
</evidence>
<dbReference type="EC" id="4.2.3.-" evidence="6"/>
<evidence type="ECO:0000256" key="5">
    <source>
        <dbReference type="ARBA" id="ARBA00023239"/>
    </source>
</evidence>
<reference evidence="8 9" key="1">
    <citation type="journal article" date="2018" name="Evol. Lett.">
        <title>Horizontal gene cluster transfer increased hallucinogenic mushroom diversity.</title>
        <authorList>
            <person name="Reynolds H.T."/>
            <person name="Vijayakumar V."/>
            <person name="Gluck-Thaler E."/>
            <person name="Korotkin H.B."/>
            <person name="Matheny P.B."/>
            <person name="Slot J.C."/>
        </authorList>
    </citation>
    <scope>NUCLEOTIDE SEQUENCE [LARGE SCALE GENOMIC DNA]</scope>
    <source>
        <strain evidence="8 9">SRW20</strain>
    </source>
</reference>
<dbReference type="GO" id="GO:0010333">
    <property type="term" value="F:terpene synthase activity"/>
    <property type="evidence" value="ECO:0007669"/>
    <property type="project" value="InterPro"/>
</dbReference>
<organism evidence="8 9">
    <name type="scientific">Gymnopilus dilepis</name>
    <dbReference type="NCBI Taxonomy" id="231916"/>
    <lineage>
        <taxon>Eukaryota</taxon>
        <taxon>Fungi</taxon>
        <taxon>Dikarya</taxon>
        <taxon>Basidiomycota</taxon>
        <taxon>Agaricomycotina</taxon>
        <taxon>Agaricomycetes</taxon>
        <taxon>Agaricomycetidae</taxon>
        <taxon>Agaricales</taxon>
        <taxon>Agaricineae</taxon>
        <taxon>Hymenogastraceae</taxon>
        <taxon>Gymnopilus</taxon>
    </lineage>
</organism>
<dbReference type="Pfam" id="PF19086">
    <property type="entry name" value="Terpene_syn_C_2"/>
    <property type="match status" value="1"/>
</dbReference>
<dbReference type="EMBL" id="NHYE01005228">
    <property type="protein sequence ID" value="PPQ75786.1"/>
    <property type="molecule type" value="Genomic_DNA"/>
</dbReference>
<evidence type="ECO:0000256" key="2">
    <source>
        <dbReference type="ARBA" id="ARBA00006333"/>
    </source>
</evidence>
<name>A0A409WBA0_9AGAR</name>
<comment type="cofactor">
    <cofactor evidence="1 6">
        <name>Mg(2+)</name>
        <dbReference type="ChEBI" id="CHEBI:18420"/>
    </cofactor>
</comment>
<dbReference type="SFLD" id="SFLDS00005">
    <property type="entry name" value="Isoprenoid_Synthase_Type_I"/>
    <property type="match status" value="1"/>
</dbReference>
<evidence type="ECO:0000256" key="7">
    <source>
        <dbReference type="SAM" id="MobiDB-lite"/>
    </source>
</evidence>